<dbReference type="Proteomes" id="UP000377595">
    <property type="component" value="Unassembled WGS sequence"/>
</dbReference>
<keyword evidence="3" id="KW-1185">Reference proteome</keyword>
<reference evidence="2 3" key="1">
    <citation type="submission" date="2019-10" db="EMBL/GenBank/DDBJ databases">
        <title>Whole genome shotgun sequence of Acrocarpospora pleiomorpha NBRC 16267.</title>
        <authorList>
            <person name="Ichikawa N."/>
            <person name="Kimura A."/>
            <person name="Kitahashi Y."/>
            <person name="Komaki H."/>
            <person name="Oguchi A."/>
        </authorList>
    </citation>
    <scope>NUCLEOTIDE SEQUENCE [LARGE SCALE GENOMIC DNA]</scope>
    <source>
        <strain evidence="2 3">NBRC 16267</strain>
    </source>
</reference>
<name>A0A5M3XCZ4_9ACTN</name>
<dbReference type="EMBL" id="BLAF01000010">
    <property type="protein sequence ID" value="GES19084.1"/>
    <property type="molecule type" value="Genomic_DNA"/>
</dbReference>
<gene>
    <name evidence="2" type="ORF">Aple_019800</name>
</gene>
<organism evidence="2 3">
    <name type="scientific">Acrocarpospora pleiomorpha</name>
    <dbReference type="NCBI Taxonomy" id="90975"/>
    <lineage>
        <taxon>Bacteria</taxon>
        <taxon>Bacillati</taxon>
        <taxon>Actinomycetota</taxon>
        <taxon>Actinomycetes</taxon>
        <taxon>Streptosporangiales</taxon>
        <taxon>Streptosporangiaceae</taxon>
        <taxon>Acrocarpospora</taxon>
    </lineage>
</organism>
<protein>
    <submittedName>
        <fullName evidence="2">Uncharacterized protein</fullName>
    </submittedName>
</protein>
<dbReference type="AlphaFoldDB" id="A0A5M3XCZ4"/>
<feature type="region of interest" description="Disordered" evidence="1">
    <location>
        <begin position="21"/>
        <end position="46"/>
    </location>
</feature>
<proteinExistence type="predicted"/>
<evidence type="ECO:0000313" key="3">
    <source>
        <dbReference type="Proteomes" id="UP000377595"/>
    </source>
</evidence>
<comment type="caution">
    <text evidence="2">The sequence shown here is derived from an EMBL/GenBank/DDBJ whole genome shotgun (WGS) entry which is preliminary data.</text>
</comment>
<accession>A0A5M3XCZ4</accession>
<evidence type="ECO:0000256" key="1">
    <source>
        <dbReference type="SAM" id="MobiDB-lite"/>
    </source>
</evidence>
<sequence length="70" mass="7107">MVARLASDCLFGMRQSKLVAPPDPHARLGRCSGEGQEADGEGGGAQAGELAAVDAFGEHAAGEQDRAGRV</sequence>
<evidence type="ECO:0000313" key="2">
    <source>
        <dbReference type="EMBL" id="GES19084.1"/>
    </source>
</evidence>